<comment type="similarity">
    <text evidence="3">Belongs to the cytochrome P450 family.</text>
</comment>
<comment type="subcellular location">
    <subcellularLocation>
        <location evidence="2">Membrane</location>
    </subcellularLocation>
</comment>
<dbReference type="SUPFAM" id="SSF48264">
    <property type="entry name" value="Cytochrome P450"/>
    <property type="match status" value="1"/>
</dbReference>
<dbReference type="InterPro" id="IPR036396">
    <property type="entry name" value="Cyt_P450_sf"/>
</dbReference>
<dbReference type="Gene3D" id="1.10.630.10">
    <property type="entry name" value="Cytochrome P450"/>
    <property type="match status" value="1"/>
</dbReference>
<dbReference type="InterPro" id="IPR001128">
    <property type="entry name" value="Cyt_P450"/>
</dbReference>
<dbReference type="GO" id="GO:0016020">
    <property type="term" value="C:membrane"/>
    <property type="evidence" value="ECO:0007669"/>
    <property type="project" value="UniProtKB-SubCell"/>
</dbReference>
<evidence type="ECO:0000256" key="10">
    <source>
        <dbReference type="PIRSR" id="PIRSR602401-1"/>
    </source>
</evidence>
<dbReference type="InterPro" id="IPR002401">
    <property type="entry name" value="Cyt_P450_E_grp-I"/>
</dbReference>
<evidence type="ECO:0000256" key="1">
    <source>
        <dbReference type="ARBA" id="ARBA00001971"/>
    </source>
</evidence>
<keyword evidence="5 10" id="KW-0479">Metal-binding</keyword>
<keyword evidence="9" id="KW-0472">Membrane</keyword>
<evidence type="ECO:0000256" key="4">
    <source>
        <dbReference type="ARBA" id="ARBA00022617"/>
    </source>
</evidence>
<dbReference type="AlphaFoldDB" id="A0AB39ZTE9"/>
<comment type="cofactor">
    <cofactor evidence="1 10">
        <name>heme</name>
        <dbReference type="ChEBI" id="CHEBI:30413"/>
    </cofactor>
</comment>
<keyword evidence="8" id="KW-0503">Monooxygenase</keyword>
<dbReference type="PANTHER" id="PTHR24279">
    <property type="entry name" value="CYTOCHROME P450"/>
    <property type="match status" value="1"/>
</dbReference>
<feature type="binding site" description="axial binding residue" evidence="10">
    <location>
        <position position="603"/>
    </location>
    <ligand>
        <name>heme</name>
        <dbReference type="ChEBI" id="CHEBI:30413"/>
    </ligand>
    <ligandPart>
        <name>Fe</name>
        <dbReference type="ChEBI" id="CHEBI:18248"/>
    </ligandPart>
</feature>
<sequence length="657" mass="74907">MASRVLVSTQLVWMGQFNADPICAYINRWHCPYALWLFRFDAHRHRRHTDRGQAAQVADPTTGSRFLTLDSPYSILRSSFFVLDGFKGPLRPAGRVSLPLAWPFVGTRFLEHKQSVAAEQVQVVGGWWMVVGGRWLPPAAMREKGERPGPLRWLRHLLDALLVRILSLSLFRAKSKPPPDSFPGLELSPVAKYVPIPRVRGLPMVGTLLDLIAAGGATHLHKYVDARHKQYGPIFRERLGGTQDAVFVSSANLMRGVFQHEGQYPQHPLPDAWTLYNQQHACQRGLFFMEGTEWLHNRRILNRLLLNGNLNWMDVHIESCTRRMVEQWRSRTAEAAAIPPAEGGEIQSYELPLLEQQLYRWSIEVLCCIMFGNSILTCPKIQSALDYFTQIVHKVFEHSSRLMTFPPRLAQILRLPIWRDFEANVDEVLREGAAIIDYCIGVQEDHKLPHDEALYHRLRAAEVPGEMIKRIFVDLVIAAGDTTAFSSQWALFALSQEPLLQKRLAKERATNDSRLLHGLIKESLRLYPVAPFIGRYLPQDAQLGGHFIEKDTMVLLSLYTAGRDPSHFEQPERIVPERWCIGKSEQVHQSHGSLPFAIGQRSCIGRRVALKQLHSLLGRCASQFEMRCLNERPVDSVLRMVTVPNQTLRLALRPRTE</sequence>
<dbReference type="PANTHER" id="PTHR24279:SF120">
    <property type="entry name" value="CYTOCHROME P450"/>
    <property type="match status" value="1"/>
</dbReference>
<reference evidence="12" key="1">
    <citation type="submission" date="2025-08" db="UniProtKB">
        <authorList>
            <consortium name="RefSeq"/>
        </authorList>
    </citation>
    <scope>IDENTIFICATION</scope>
</reference>
<dbReference type="PRINTS" id="PR00463">
    <property type="entry name" value="EP450I"/>
</dbReference>
<evidence type="ECO:0000256" key="2">
    <source>
        <dbReference type="ARBA" id="ARBA00004370"/>
    </source>
</evidence>
<protein>
    <submittedName>
        <fullName evidence="12">Cytochrome P450 315a1, mitochondrial</fullName>
    </submittedName>
</protein>
<dbReference type="CDD" id="cd11054">
    <property type="entry name" value="CYP24A1-like"/>
    <property type="match status" value="1"/>
</dbReference>
<evidence type="ECO:0000313" key="11">
    <source>
        <dbReference type="Proteomes" id="UP001652628"/>
    </source>
</evidence>
<dbReference type="GO" id="GO:0016705">
    <property type="term" value="F:oxidoreductase activity, acting on paired donors, with incorporation or reduction of molecular oxygen"/>
    <property type="evidence" value="ECO:0007669"/>
    <property type="project" value="InterPro"/>
</dbReference>
<accession>A0AB39ZTE9</accession>
<evidence type="ECO:0000313" key="12">
    <source>
        <dbReference type="RefSeq" id="XP_016942802.4"/>
    </source>
</evidence>
<dbReference type="RefSeq" id="XP_016942802.4">
    <property type="nucleotide sequence ID" value="XM_017087313.4"/>
</dbReference>
<keyword evidence="6" id="KW-0560">Oxidoreductase</keyword>
<proteinExistence type="inferred from homology"/>
<keyword evidence="11" id="KW-1185">Reference proteome</keyword>
<dbReference type="Pfam" id="PF00067">
    <property type="entry name" value="p450"/>
    <property type="match status" value="1"/>
</dbReference>
<gene>
    <name evidence="12" type="primary">sad</name>
</gene>
<dbReference type="GeneID" id="108019485"/>
<dbReference type="GO" id="GO:0004497">
    <property type="term" value="F:monooxygenase activity"/>
    <property type="evidence" value="ECO:0007669"/>
    <property type="project" value="UniProtKB-KW"/>
</dbReference>
<dbReference type="GO" id="GO:0020037">
    <property type="term" value="F:heme binding"/>
    <property type="evidence" value="ECO:0007669"/>
    <property type="project" value="InterPro"/>
</dbReference>
<name>A0AB39ZTE9_DROSZ</name>
<dbReference type="Proteomes" id="UP001652628">
    <property type="component" value="Chromosome 3"/>
</dbReference>
<keyword evidence="7 10" id="KW-0408">Iron</keyword>
<evidence type="ECO:0000256" key="7">
    <source>
        <dbReference type="ARBA" id="ARBA00023004"/>
    </source>
</evidence>
<keyword evidence="4 10" id="KW-0349">Heme</keyword>
<evidence type="ECO:0000256" key="9">
    <source>
        <dbReference type="ARBA" id="ARBA00023136"/>
    </source>
</evidence>
<evidence type="ECO:0000256" key="3">
    <source>
        <dbReference type="ARBA" id="ARBA00010617"/>
    </source>
</evidence>
<evidence type="ECO:0000256" key="5">
    <source>
        <dbReference type="ARBA" id="ARBA00022723"/>
    </source>
</evidence>
<dbReference type="PRINTS" id="PR00385">
    <property type="entry name" value="P450"/>
</dbReference>
<evidence type="ECO:0000256" key="6">
    <source>
        <dbReference type="ARBA" id="ARBA00023002"/>
    </source>
</evidence>
<organism evidence="11 12">
    <name type="scientific">Drosophila suzukii</name>
    <name type="common">Spotted-wing drosophila fruit fly</name>
    <dbReference type="NCBI Taxonomy" id="28584"/>
    <lineage>
        <taxon>Eukaryota</taxon>
        <taxon>Metazoa</taxon>
        <taxon>Ecdysozoa</taxon>
        <taxon>Arthropoda</taxon>
        <taxon>Hexapoda</taxon>
        <taxon>Insecta</taxon>
        <taxon>Pterygota</taxon>
        <taxon>Neoptera</taxon>
        <taxon>Endopterygota</taxon>
        <taxon>Diptera</taxon>
        <taxon>Brachycera</taxon>
        <taxon>Muscomorpha</taxon>
        <taxon>Ephydroidea</taxon>
        <taxon>Drosophilidae</taxon>
        <taxon>Drosophila</taxon>
        <taxon>Sophophora</taxon>
    </lineage>
</organism>
<dbReference type="InterPro" id="IPR050479">
    <property type="entry name" value="CYP11_CYP27_families"/>
</dbReference>
<evidence type="ECO:0000256" key="8">
    <source>
        <dbReference type="ARBA" id="ARBA00023033"/>
    </source>
</evidence>
<dbReference type="GO" id="GO:0005506">
    <property type="term" value="F:iron ion binding"/>
    <property type="evidence" value="ECO:0007669"/>
    <property type="project" value="InterPro"/>
</dbReference>